<protein>
    <submittedName>
        <fullName evidence="2">UrcA family protein</fullName>
    </submittedName>
</protein>
<dbReference type="InterPro" id="IPR030972">
    <property type="entry name" value="UrcA_uranyl"/>
</dbReference>
<dbReference type="Proteomes" id="UP000189818">
    <property type="component" value="Unassembled WGS sequence"/>
</dbReference>
<gene>
    <name evidence="2" type="ORF">SAMN06295920_104302</name>
</gene>
<dbReference type="RefSeq" id="WP_079648195.1">
    <property type="nucleotide sequence ID" value="NZ_FUYM01000004.1"/>
</dbReference>
<organism evidence="2 3">
    <name type="scientific">Rhizorhabdus histidinilytica</name>
    <dbReference type="NCBI Taxonomy" id="439228"/>
    <lineage>
        <taxon>Bacteria</taxon>
        <taxon>Pseudomonadati</taxon>
        <taxon>Pseudomonadota</taxon>
        <taxon>Alphaproteobacteria</taxon>
        <taxon>Sphingomonadales</taxon>
        <taxon>Sphingomonadaceae</taxon>
        <taxon>Rhizorhabdus</taxon>
    </lineage>
</organism>
<proteinExistence type="predicted"/>
<keyword evidence="3" id="KW-1185">Reference proteome</keyword>
<evidence type="ECO:0000313" key="2">
    <source>
        <dbReference type="EMBL" id="SKB62662.1"/>
    </source>
</evidence>
<dbReference type="EMBL" id="FUYM01000004">
    <property type="protein sequence ID" value="SKB62662.1"/>
    <property type="molecule type" value="Genomic_DNA"/>
</dbReference>
<feature type="chain" id="PRO_5013364089" evidence="1">
    <location>
        <begin position="30"/>
        <end position="104"/>
    </location>
</feature>
<reference evidence="3" key="1">
    <citation type="submission" date="2017-02" db="EMBL/GenBank/DDBJ databases">
        <authorList>
            <person name="Varghese N."/>
            <person name="Submissions S."/>
        </authorList>
    </citation>
    <scope>NUCLEOTIDE SEQUENCE [LARGE SCALE GENOMIC DNA]</scope>
    <source>
        <strain evidence="3">UM2</strain>
    </source>
</reference>
<keyword evidence="1" id="KW-0732">Signal</keyword>
<accession>A0A1T5CT55</accession>
<dbReference type="AlphaFoldDB" id="A0A1T5CT55"/>
<dbReference type="OrthoDB" id="7585058at2"/>
<evidence type="ECO:0000256" key="1">
    <source>
        <dbReference type="SAM" id="SignalP"/>
    </source>
</evidence>
<feature type="signal peptide" evidence="1">
    <location>
        <begin position="1"/>
        <end position="29"/>
    </location>
</feature>
<dbReference type="NCBIfam" id="TIGR04433">
    <property type="entry name" value="UrcA_uranyl"/>
    <property type="match status" value="1"/>
</dbReference>
<evidence type="ECO:0000313" key="3">
    <source>
        <dbReference type="Proteomes" id="UP000189818"/>
    </source>
</evidence>
<name>A0A1T5CT55_9SPHN</name>
<sequence length="104" mass="10801">MQTFKNTVAGTFALVATFVTVAAATPLRAEPVSVSVAYGDLDIQSETGAARLDARIRRAAYEVCGQADVATSIKVANCRQDAIGAAKAKLAMTGQVSELKLAAR</sequence>